<dbReference type="OrthoDB" id="434989at2759"/>
<dbReference type="SUPFAM" id="SSF81631">
    <property type="entry name" value="PAP/OAS1 substrate-binding domain"/>
    <property type="match status" value="1"/>
</dbReference>
<dbReference type="FunCoup" id="G0N2I8">
    <property type="interactions" value="244"/>
</dbReference>
<dbReference type="InterPro" id="IPR054708">
    <property type="entry name" value="MTPAP-like_central"/>
</dbReference>
<sequence>MSAKHEIESRLRAIGAPKDGEFTKHESLTSQWDKSLKKFSDQIEQYYIENRQINGVQYEMKAVVPFGSSASGLGMTGGDLDMIVCVHPPLGKKAGRLVKRRCNDILEVIFKKIQCGDMLKTRKLEEMEHIDGARVPIITGKVDGVDLDISISMTYTVSAQYLASKFIDAYEKYDRRFILLAAFVKAWQKSKKTDQNEDYFRTVFPNSCSTVLLVVFFMKHYKLLPNINKKHWAELSDARATWPRVRQGENGSFGIPRQYLANWNTCDVSVGTLFFLFIDFYANIMDFKNYRMVIEDGSLRRKGKRRTHRVVIEDVIDSDNPAKSVTEEGMFVNWLKKAITIVKSTEAEGIFDELMKDKLRDIMSYTKQEVNELRQRGLHAAPWPPVKRY</sequence>
<gene>
    <name evidence="2" type="ORF">CAEBREN_08752</name>
</gene>
<accession>G0N2I8</accession>
<dbReference type="PANTHER" id="PTHR12271:SF39">
    <property type="entry name" value="PAP-ASSOCIATED DOMAIN-CONTAINING PROTEIN"/>
    <property type="match status" value="1"/>
</dbReference>
<evidence type="ECO:0000259" key="1">
    <source>
        <dbReference type="Pfam" id="PF22600"/>
    </source>
</evidence>
<dbReference type="Pfam" id="PF22600">
    <property type="entry name" value="MTPAP-like_central"/>
    <property type="match status" value="1"/>
</dbReference>
<evidence type="ECO:0000313" key="2">
    <source>
        <dbReference type="EMBL" id="EGT50854.1"/>
    </source>
</evidence>
<dbReference type="HOGENOM" id="CLU_710234_0_0_1"/>
<proteinExistence type="predicted"/>
<dbReference type="AlphaFoldDB" id="G0N2I8"/>
<protein>
    <recommendedName>
        <fullName evidence="1">Poly(A) RNA polymerase mitochondrial-like central palm domain-containing protein</fullName>
    </recommendedName>
</protein>
<dbReference type="EMBL" id="GL379830">
    <property type="protein sequence ID" value="EGT50854.1"/>
    <property type="molecule type" value="Genomic_DNA"/>
</dbReference>
<dbReference type="Gene3D" id="3.30.460.10">
    <property type="entry name" value="Beta Polymerase, domain 2"/>
    <property type="match status" value="1"/>
</dbReference>
<dbReference type="SUPFAM" id="SSF81301">
    <property type="entry name" value="Nucleotidyltransferase"/>
    <property type="match status" value="1"/>
</dbReference>
<dbReference type="Gene3D" id="1.10.1410.10">
    <property type="match status" value="1"/>
</dbReference>
<organism evidence="3">
    <name type="scientific">Caenorhabditis brenneri</name>
    <name type="common">Nematode worm</name>
    <dbReference type="NCBI Taxonomy" id="135651"/>
    <lineage>
        <taxon>Eukaryota</taxon>
        <taxon>Metazoa</taxon>
        <taxon>Ecdysozoa</taxon>
        <taxon>Nematoda</taxon>
        <taxon>Chromadorea</taxon>
        <taxon>Rhabditida</taxon>
        <taxon>Rhabditina</taxon>
        <taxon>Rhabditomorpha</taxon>
        <taxon>Rhabditoidea</taxon>
        <taxon>Rhabditidae</taxon>
        <taxon>Peloderinae</taxon>
        <taxon>Caenorhabditis</taxon>
    </lineage>
</organism>
<dbReference type="GO" id="GO:0031123">
    <property type="term" value="P:RNA 3'-end processing"/>
    <property type="evidence" value="ECO:0007669"/>
    <property type="project" value="TreeGrafter"/>
</dbReference>
<dbReference type="STRING" id="135651.G0N2I8"/>
<dbReference type="Proteomes" id="UP000008068">
    <property type="component" value="Unassembled WGS sequence"/>
</dbReference>
<evidence type="ECO:0000313" key="3">
    <source>
        <dbReference type="Proteomes" id="UP000008068"/>
    </source>
</evidence>
<dbReference type="InterPro" id="IPR043519">
    <property type="entry name" value="NT_sf"/>
</dbReference>
<dbReference type="eggNOG" id="KOG2277">
    <property type="taxonomic scope" value="Eukaryota"/>
</dbReference>
<dbReference type="OMA" id="FPNSCST"/>
<feature type="domain" description="Poly(A) RNA polymerase mitochondrial-like central palm" evidence="1">
    <location>
        <begin position="58"/>
        <end position="158"/>
    </location>
</feature>
<dbReference type="InParanoid" id="G0N2I8"/>
<reference evidence="3" key="1">
    <citation type="submission" date="2011-07" db="EMBL/GenBank/DDBJ databases">
        <authorList>
            <consortium name="Caenorhabditis brenneri Sequencing and Analysis Consortium"/>
            <person name="Wilson R.K."/>
        </authorList>
    </citation>
    <scope>NUCLEOTIDE SEQUENCE [LARGE SCALE GENOMIC DNA]</scope>
    <source>
        <strain evidence="3">PB2801</strain>
    </source>
</reference>
<name>G0N2I8_CAEBE</name>
<keyword evidence="3" id="KW-1185">Reference proteome</keyword>
<dbReference type="GO" id="GO:0050265">
    <property type="term" value="F:RNA uridylyltransferase activity"/>
    <property type="evidence" value="ECO:0007669"/>
    <property type="project" value="TreeGrafter"/>
</dbReference>
<dbReference type="PANTHER" id="PTHR12271">
    <property type="entry name" value="POLY A POLYMERASE CID PAP -RELATED"/>
    <property type="match status" value="1"/>
</dbReference>